<dbReference type="EMBL" id="QEAP01000022">
    <property type="protein sequence ID" value="TPX77376.1"/>
    <property type="molecule type" value="Genomic_DNA"/>
</dbReference>
<dbReference type="InterPro" id="IPR032353">
    <property type="entry name" value="AZUL"/>
</dbReference>
<organism evidence="3 4">
    <name type="scientific">Chytriomyces confervae</name>
    <dbReference type="NCBI Taxonomy" id="246404"/>
    <lineage>
        <taxon>Eukaryota</taxon>
        <taxon>Fungi</taxon>
        <taxon>Fungi incertae sedis</taxon>
        <taxon>Chytridiomycota</taxon>
        <taxon>Chytridiomycota incertae sedis</taxon>
        <taxon>Chytridiomycetes</taxon>
        <taxon>Chytridiales</taxon>
        <taxon>Chytriomycetaceae</taxon>
        <taxon>Chytriomyces</taxon>
    </lineage>
</organism>
<dbReference type="Pfam" id="PF21366">
    <property type="entry name" value="TRAFD1-XIAF1_ZnF"/>
    <property type="match status" value="1"/>
</dbReference>
<dbReference type="InterPro" id="IPR042556">
    <property type="entry name" value="AZUL_sf"/>
</dbReference>
<dbReference type="Gene3D" id="2.40.40.50">
    <property type="entry name" value="Ubiquitin fusion degradation protein UFD1, N-terminal domain"/>
    <property type="match status" value="1"/>
</dbReference>
<dbReference type="Gene3D" id="3.10.330.10">
    <property type="match status" value="1"/>
</dbReference>
<evidence type="ECO:0000313" key="4">
    <source>
        <dbReference type="Proteomes" id="UP000320333"/>
    </source>
</evidence>
<evidence type="ECO:0000259" key="2">
    <source>
        <dbReference type="PROSITE" id="PS50030"/>
    </source>
</evidence>
<dbReference type="InterPro" id="IPR049439">
    <property type="entry name" value="TRAFD1-XIAF1_Znf"/>
</dbReference>
<keyword evidence="4" id="KW-1185">Reference proteome</keyword>
<evidence type="ECO:0000256" key="1">
    <source>
        <dbReference type="SAM" id="MobiDB-lite"/>
    </source>
</evidence>
<dbReference type="InterPro" id="IPR004854">
    <property type="entry name" value="Ufd1-like"/>
</dbReference>
<dbReference type="GO" id="GO:0006511">
    <property type="term" value="P:ubiquitin-dependent protein catabolic process"/>
    <property type="evidence" value="ECO:0007669"/>
    <property type="project" value="InterPro"/>
</dbReference>
<protein>
    <recommendedName>
        <fullName evidence="2">UBA domain-containing protein</fullName>
    </recommendedName>
</protein>
<accession>A0A507FPW6</accession>
<dbReference type="OrthoDB" id="193703at2759"/>
<dbReference type="SUPFAM" id="SSF46934">
    <property type="entry name" value="UBA-like"/>
    <property type="match status" value="1"/>
</dbReference>
<dbReference type="InterPro" id="IPR015940">
    <property type="entry name" value="UBA"/>
</dbReference>
<feature type="region of interest" description="Disordered" evidence="1">
    <location>
        <begin position="354"/>
        <end position="381"/>
    </location>
</feature>
<feature type="compositionally biased region" description="Low complexity" evidence="1">
    <location>
        <begin position="354"/>
        <end position="375"/>
    </location>
</feature>
<dbReference type="PANTHER" id="PTHR12555:SF13">
    <property type="entry name" value="UBIQUITIN RECOGNITION FACTOR IN ER-ASSOCIATED DEGRADATION PROTEIN 1"/>
    <property type="match status" value="1"/>
</dbReference>
<gene>
    <name evidence="3" type="ORF">CcCBS67573_g01348</name>
</gene>
<name>A0A507FPW6_9FUNG</name>
<dbReference type="GO" id="GO:0031593">
    <property type="term" value="F:polyubiquitin modification-dependent protein binding"/>
    <property type="evidence" value="ECO:0007669"/>
    <property type="project" value="TreeGrafter"/>
</dbReference>
<dbReference type="Gene3D" id="6.10.130.10">
    <property type="entry name" value="Ubiquitin-protein ligase E3A, N-terminal zinc-binding domain (AZUL)"/>
    <property type="match status" value="1"/>
</dbReference>
<dbReference type="Proteomes" id="UP000320333">
    <property type="component" value="Unassembled WGS sequence"/>
</dbReference>
<reference evidence="3 4" key="1">
    <citation type="journal article" date="2019" name="Sci. Rep.">
        <title>Comparative genomics of chytrid fungi reveal insights into the obligate biotrophic and pathogenic lifestyle of Synchytrium endobioticum.</title>
        <authorList>
            <person name="van de Vossenberg B.T.L.H."/>
            <person name="Warris S."/>
            <person name="Nguyen H.D.T."/>
            <person name="van Gent-Pelzer M.P.E."/>
            <person name="Joly D.L."/>
            <person name="van de Geest H.C."/>
            <person name="Bonants P.J.M."/>
            <person name="Smith D.S."/>
            <person name="Levesque C.A."/>
            <person name="van der Lee T.A.J."/>
        </authorList>
    </citation>
    <scope>NUCLEOTIDE SEQUENCE [LARGE SCALE GENOMIC DNA]</scope>
    <source>
        <strain evidence="3 4">CBS 675.73</strain>
    </source>
</reference>
<dbReference type="InterPro" id="IPR055418">
    <property type="entry name" value="UFD1_N2"/>
</dbReference>
<dbReference type="PANTHER" id="PTHR12555">
    <property type="entry name" value="UBIQUITIN FUSION DEGRADATON PROTEIN 1"/>
    <property type="match status" value="1"/>
</dbReference>
<dbReference type="Pfam" id="PF16558">
    <property type="entry name" value="AZUL"/>
    <property type="match status" value="1"/>
</dbReference>
<dbReference type="GO" id="GO:0036503">
    <property type="term" value="P:ERAD pathway"/>
    <property type="evidence" value="ECO:0007669"/>
    <property type="project" value="TreeGrafter"/>
</dbReference>
<dbReference type="PROSITE" id="PS50030">
    <property type="entry name" value="UBA"/>
    <property type="match status" value="1"/>
</dbReference>
<comment type="caution">
    <text evidence="3">The sequence shown here is derived from an EMBL/GenBank/DDBJ whole genome shotgun (WGS) entry which is preliminary data.</text>
</comment>
<dbReference type="AlphaFoldDB" id="A0A507FPW6"/>
<dbReference type="SMART" id="SM00165">
    <property type="entry name" value="UBA"/>
    <property type="match status" value="1"/>
</dbReference>
<dbReference type="InterPro" id="IPR042299">
    <property type="entry name" value="Ufd1-like_Nn"/>
</dbReference>
<dbReference type="GO" id="GO:0034098">
    <property type="term" value="C:VCP-NPL4-UFD1 AAA ATPase complex"/>
    <property type="evidence" value="ECO:0007669"/>
    <property type="project" value="TreeGrafter"/>
</dbReference>
<dbReference type="STRING" id="246404.A0A507FPW6"/>
<dbReference type="InterPro" id="IPR009060">
    <property type="entry name" value="UBA-like_sf"/>
</dbReference>
<dbReference type="Pfam" id="PF23580">
    <property type="entry name" value="Znf_XAF1_N"/>
    <property type="match status" value="1"/>
</dbReference>
<dbReference type="Pfam" id="PF24842">
    <property type="entry name" value="UFD1_N2"/>
    <property type="match status" value="1"/>
</dbReference>
<dbReference type="Gene3D" id="1.10.8.10">
    <property type="entry name" value="DNA helicase RuvA subunit, C-terminal domain"/>
    <property type="match status" value="1"/>
</dbReference>
<proteinExistence type="predicted"/>
<evidence type="ECO:0000313" key="3">
    <source>
        <dbReference type="EMBL" id="TPX77376.1"/>
    </source>
</evidence>
<feature type="domain" description="UBA" evidence="2">
    <location>
        <begin position="673"/>
        <end position="714"/>
    </location>
</feature>
<sequence>MDLSDSESEAEQVSPVAKTLPVKKHVVKAPHWRRELRVEVDTNLNGDRIVMHQSVLQEILSAAGTEPLPNPLSFKIAPLGTSAIAFGAVKEFTASSEDIVQVSQTLAERILATEALATITCVSLPKCEYLKIAPLDPEYLQIPDLRALLESHLRQNFSCISEGDVLIVSSPLKKLNLSKSTAKDFRFLVSESRPEKSCSCIDVDINLDVVPLDVGLAEDAVRQKFFGSLAENSAMKDVFLVPEGNLLRGSTSGAVSAAAYTYYRIQAEGNKPWNYTAILTSDAGDCDLFVSVSGNEKPSLEEHDYYNIDERESRISFSFGGTDAAMDVPHLYIGVRGYTPDAHFKLAITRSAASTASSGSGSGSVSVLETSSSESDAPLPDHSTCSNCFQQVPQRTLPMHEAFCFRNNAVCTRCRTASTSTNPLAYVFKKSEFASHWHCDACATVGNSMSSKEKHEALAHKAIPCECGVEGLELQGVAEHYGSQCPERLIVCRYCHLRVRAGKKSLAAKDLMSGLGLSEHESVCGSRTIECIKCKANVQLKDVQVHAKFHEVQKQNQKLPPLCPNSQCSNAPNAQYPNMLSLCQPCFSPYWFPSDPQNTKVATKLLGAYHQQLTTGCGRPHCTNRLYCATVKEGGNMNPNDAAVVALEALRQSALFKSGSLSTYHLCVPDAKNAKRREMADSLQGMGFHVSWCVKALAESDDDAGKATTWLLQNAPSLTNKT</sequence>